<proteinExistence type="predicted"/>
<dbReference type="Gene3D" id="1.25.40.10">
    <property type="entry name" value="Tetratricopeptide repeat domain"/>
    <property type="match status" value="1"/>
</dbReference>
<dbReference type="SUPFAM" id="SSF81901">
    <property type="entry name" value="HCP-like"/>
    <property type="match status" value="1"/>
</dbReference>
<feature type="chain" id="PRO_5046914160" evidence="2">
    <location>
        <begin position="22"/>
        <end position="292"/>
    </location>
</feature>
<feature type="signal peptide" evidence="2">
    <location>
        <begin position="1"/>
        <end position="21"/>
    </location>
</feature>
<evidence type="ECO:0000313" key="3">
    <source>
        <dbReference type="EMBL" id="MFL1732119.1"/>
    </source>
</evidence>
<sequence>MKKLTAITLSLAMIGFSSAHANPKKTNASLPTIEPSSVDANKPLSPAMRGEITTTIVNNEAANLLTNPIKGLPTPTSQLSNIQHLPTVIIPANQSGSLRIDTTLIDDFISTISPNARHYPTVFPNATAEYLAKQNIKHLSDWIESYASAPDASFDVVLRAAKINGIARNLNVGTDYSVRASKHMQKALRLKPKDAEANFLFGMMLSESGGFVEGKKYLEKAASLGYVEAEQSLAQADLLNDNRPLALSRLKKLQAQYPSNTQIAQQIQIIEQGDYYIWQNDGKPVNIKPVQR</sequence>
<protein>
    <submittedName>
        <fullName evidence="3">Tetratricopeptide repeat protein</fullName>
    </submittedName>
</protein>
<feature type="compositionally biased region" description="Polar residues" evidence="1">
    <location>
        <begin position="24"/>
        <end position="39"/>
    </location>
</feature>
<evidence type="ECO:0000256" key="2">
    <source>
        <dbReference type="SAM" id="SignalP"/>
    </source>
</evidence>
<dbReference type="Proteomes" id="UP001624684">
    <property type="component" value="Unassembled WGS sequence"/>
</dbReference>
<keyword evidence="4" id="KW-1185">Reference proteome</keyword>
<accession>A0ABW8U7T7</accession>
<dbReference type="RefSeq" id="WP_249100801.1">
    <property type="nucleotide sequence ID" value="NZ_JAMBAQ010000012.1"/>
</dbReference>
<feature type="region of interest" description="Disordered" evidence="1">
    <location>
        <begin position="24"/>
        <end position="44"/>
    </location>
</feature>
<evidence type="ECO:0000256" key="1">
    <source>
        <dbReference type="SAM" id="MobiDB-lite"/>
    </source>
</evidence>
<organism evidence="3 4">
    <name type="scientific">Moraxella oculi</name>
    <dbReference type="NCBI Taxonomy" id="2940516"/>
    <lineage>
        <taxon>Bacteria</taxon>
        <taxon>Pseudomonadati</taxon>
        <taxon>Pseudomonadota</taxon>
        <taxon>Gammaproteobacteria</taxon>
        <taxon>Moraxellales</taxon>
        <taxon>Moraxellaceae</taxon>
        <taxon>Moraxella</taxon>
    </lineage>
</organism>
<evidence type="ECO:0000313" key="4">
    <source>
        <dbReference type="Proteomes" id="UP001624684"/>
    </source>
</evidence>
<dbReference type="EMBL" id="JBJJXE010000004">
    <property type="protein sequence ID" value="MFL1732119.1"/>
    <property type="molecule type" value="Genomic_DNA"/>
</dbReference>
<gene>
    <name evidence="3" type="ORF">ACJHVH_03775</name>
</gene>
<reference evidence="3 4" key="1">
    <citation type="submission" date="2024-11" db="EMBL/GenBank/DDBJ databases">
        <title>First Report of Moraxella oculi in Brazil in an Infectious Bovine Keratoconjunctivitis Outbreak.</title>
        <authorList>
            <person name="Carvalho C.V."/>
            <person name="Domingues R."/>
            <person name="Coutinho C."/>
            <person name="Honorio N.T.B.S."/>
            <person name="Faza D.R.L.R."/>
            <person name="Carvalho W.A."/>
            <person name="Machado A.B.F."/>
            <person name="Martins M.F."/>
            <person name="Gaspar E.B."/>
        </authorList>
    </citation>
    <scope>NUCLEOTIDE SEQUENCE [LARGE SCALE GENOMIC DNA]</scope>
    <source>
        <strain evidence="3 4">2117LE</strain>
    </source>
</reference>
<dbReference type="InterPro" id="IPR011990">
    <property type="entry name" value="TPR-like_helical_dom_sf"/>
</dbReference>
<name>A0ABW8U7T7_9GAMM</name>
<keyword evidence="2" id="KW-0732">Signal</keyword>
<comment type="caution">
    <text evidence="3">The sequence shown here is derived from an EMBL/GenBank/DDBJ whole genome shotgun (WGS) entry which is preliminary data.</text>
</comment>